<proteinExistence type="predicted"/>
<reference evidence="4 5" key="1">
    <citation type="submission" date="2019-12" db="EMBL/GenBank/DDBJ databases">
        <title>Genomic-based taxomic classification of the family Erythrobacteraceae.</title>
        <authorList>
            <person name="Xu L."/>
        </authorList>
    </citation>
    <scope>NUCLEOTIDE SEQUENCE [LARGE SCALE GENOMIC DNA]</scope>
    <source>
        <strain evidence="4 5">RC4-10-4</strain>
    </source>
</reference>
<evidence type="ECO:0000256" key="1">
    <source>
        <dbReference type="ARBA" id="ARBA00022857"/>
    </source>
</evidence>
<evidence type="ECO:0000256" key="2">
    <source>
        <dbReference type="ARBA" id="ARBA00023002"/>
    </source>
</evidence>
<dbReference type="InterPro" id="IPR020843">
    <property type="entry name" value="ER"/>
</dbReference>
<dbReference type="GO" id="GO:0016651">
    <property type="term" value="F:oxidoreductase activity, acting on NAD(P)H"/>
    <property type="evidence" value="ECO:0007669"/>
    <property type="project" value="TreeGrafter"/>
</dbReference>
<comment type="caution">
    <text evidence="4">The sequence shown here is derived from an EMBL/GenBank/DDBJ whole genome shotgun (WGS) entry which is preliminary data.</text>
</comment>
<dbReference type="PANTHER" id="PTHR48106:SF8">
    <property type="entry name" value="OS02G0805600 PROTEIN"/>
    <property type="match status" value="1"/>
</dbReference>
<dbReference type="Gene3D" id="3.90.180.10">
    <property type="entry name" value="Medium-chain alcohol dehydrogenases, catalytic domain"/>
    <property type="match status" value="1"/>
</dbReference>
<name>A0A845A442_9SPHN</name>
<accession>A0A845A442</accession>
<evidence type="ECO:0000259" key="3">
    <source>
        <dbReference type="SMART" id="SM00829"/>
    </source>
</evidence>
<keyword evidence="5" id="KW-1185">Reference proteome</keyword>
<dbReference type="InterPro" id="IPR036291">
    <property type="entry name" value="NAD(P)-bd_dom_sf"/>
</dbReference>
<dbReference type="OrthoDB" id="9780520at2"/>
<evidence type="ECO:0000313" key="5">
    <source>
        <dbReference type="Proteomes" id="UP000460626"/>
    </source>
</evidence>
<sequence length="334" mass="35071">MADTLPARMTAVEITRAGGPEVLVAASRDVPRPGPGELLVRVSHAGVNRPDCLQRAGRYPPPPGASDIPGLEIAGTVVMLGDGVDRDELGRTVCALVSGGGYAEFCLARPEHCLPVSGGLSLAEAAAVPETLFTVWHNVFQRGFARDGETLLVHGGTSGIGTTAIKLARLFGLTVLTTAGTDAKCAAASEIGADHAINYKTEDFTARVRELTAGRGADIVLDMVAGNYTQRNLDCLAQDGRLVVIATLGGAVSEIAMNKLMVKRHTITGSTMRARTDVFKAMVADEIFREVWPLVEDGALRPVMDRAFPLAEAAAAHARMEAGEHVGKIVLTVG</sequence>
<evidence type="ECO:0000313" key="4">
    <source>
        <dbReference type="EMBL" id="MXO94678.1"/>
    </source>
</evidence>
<dbReference type="SUPFAM" id="SSF50129">
    <property type="entry name" value="GroES-like"/>
    <property type="match status" value="1"/>
</dbReference>
<dbReference type="SUPFAM" id="SSF51735">
    <property type="entry name" value="NAD(P)-binding Rossmann-fold domains"/>
    <property type="match status" value="1"/>
</dbReference>
<dbReference type="EMBL" id="WTYH01000001">
    <property type="protein sequence ID" value="MXO94678.1"/>
    <property type="molecule type" value="Genomic_DNA"/>
</dbReference>
<keyword evidence="2" id="KW-0560">Oxidoreductase</keyword>
<dbReference type="InterPro" id="IPR013154">
    <property type="entry name" value="ADH-like_N"/>
</dbReference>
<dbReference type="CDD" id="cd05276">
    <property type="entry name" value="p53_inducible_oxidoreductase"/>
    <property type="match status" value="1"/>
</dbReference>
<feature type="domain" description="Enoyl reductase (ER)" evidence="3">
    <location>
        <begin position="18"/>
        <end position="331"/>
    </location>
</feature>
<dbReference type="PANTHER" id="PTHR48106">
    <property type="entry name" value="QUINONE OXIDOREDUCTASE PIG3-RELATED"/>
    <property type="match status" value="1"/>
</dbReference>
<dbReference type="InterPro" id="IPR011032">
    <property type="entry name" value="GroES-like_sf"/>
</dbReference>
<dbReference type="Pfam" id="PF13602">
    <property type="entry name" value="ADH_zinc_N_2"/>
    <property type="match status" value="1"/>
</dbReference>
<gene>
    <name evidence="4" type="ORF">GRI62_13825</name>
</gene>
<dbReference type="Proteomes" id="UP000460626">
    <property type="component" value="Unassembled WGS sequence"/>
</dbReference>
<dbReference type="SMART" id="SM00829">
    <property type="entry name" value="PKS_ER"/>
    <property type="match status" value="1"/>
</dbReference>
<organism evidence="4 5">
    <name type="scientific">Aurantiacibacter arachoides</name>
    <dbReference type="NCBI Taxonomy" id="1850444"/>
    <lineage>
        <taxon>Bacteria</taxon>
        <taxon>Pseudomonadati</taxon>
        <taxon>Pseudomonadota</taxon>
        <taxon>Alphaproteobacteria</taxon>
        <taxon>Sphingomonadales</taxon>
        <taxon>Erythrobacteraceae</taxon>
        <taxon>Aurantiacibacter</taxon>
    </lineage>
</organism>
<dbReference type="Gene3D" id="3.40.50.720">
    <property type="entry name" value="NAD(P)-binding Rossmann-like Domain"/>
    <property type="match status" value="1"/>
</dbReference>
<protein>
    <submittedName>
        <fullName evidence="4">Zinc-binding dehydrogenase</fullName>
    </submittedName>
</protein>
<dbReference type="InterPro" id="IPR014189">
    <property type="entry name" value="Quinone_OxRdtase_PIG3"/>
</dbReference>
<dbReference type="AlphaFoldDB" id="A0A845A442"/>
<dbReference type="Pfam" id="PF08240">
    <property type="entry name" value="ADH_N"/>
    <property type="match status" value="1"/>
</dbReference>
<dbReference type="GO" id="GO:0070402">
    <property type="term" value="F:NADPH binding"/>
    <property type="evidence" value="ECO:0007669"/>
    <property type="project" value="TreeGrafter"/>
</dbReference>
<dbReference type="NCBIfam" id="TIGR02824">
    <property type="entry name" value="quinone_pig3"/>
    <property type="match status" value="1"/>
</dbReference>
<keyword evidence="1" id="KW-0521">NADP</keyword>
<dbReference type="RefSeq" id="WP_131451292.1">
    <property type="nucleotide sequence ID" value="NZ_BMJK01000001.1"/>
</dbReference>